<protein>
    <submittedName>
        <fullName evidence="2">Condensation domain-containing protein</fullName>
    </submittedName>
</protein>
<dbReference type="PANTHER" id="PTHR45527">
    <property type="entry name" value="NONRIBOSOMAL PEPTIDE SYNTHETASE"/>
    <property type="match status" value="1"/>
</dbReference>
<dbReference type="GO" id="GO:0009366">
    <property type="term" value="C:enterobactin synthetase complex"/>
    <property type="evidence" value="ECO:0007669"/>
    <property type="project" value="TreeGrafter"/>
</dbReference>
<dbReference type="GO" id="GO:0047527">
    <property type="term" value="F:2,3-dihydroxybenzoate-serine ligase activity"/>
    <property type="evidence" value="ECO:0007669"/>
    <property type="project" value="TreeGrafter"/>
</dbReference>
<dbReference type="GO" id="GO:0005829">
    <property type="term" value="C:cytosol"/>
    <property type="evidence" value="ECO:0007669"/>
    <property type="project" value="TreeGrafter"/>
</dbReference>
<dbReference type="PANTHER" id="PTHR45527:SF1">
    <property type="entry name" value="FATTY ACID SYNTHASE"/>
    <property type="match status" value="1"/>
</dbReference>
<evidence type="ECO:0000313" key="3">
    <source>
        <dbReference type="Proteomes" id="UP000219612"/>
    </source>
</evidence>
<reference evidence="2 3" key="1">
    <citation type="submission" date="2017-09" db="EMBL/GenBank/DDBJ databases">
        <authorList>
            <person name="Ehlers B."/>
            <person name="Leendertz F.H."/>
        </authorList>
    </citation>
    <scope>NUCLEOTIDE SEQUENCE [LARGE SCALE GENOMIC DNA]</scope>
    <source>
        <strain evidence="2 3">CGMCC 4.6857</strain>
    </source>
</reference>
<dbReference type="InterPro" id="IPR023213">
    <property type="entry name" value="CAT-like_dom_sf"/>
</dbReference>
<dbReference type="GO" id="GO:0043041">
    <property type="term" value="P:amino acid activation for nonribosomal peptide biosynthetic process"/>
    <property type="evidence" value="ECO:0007669"/>
    <property type="project" value="TreeGrafter"/>
</dbReference>
<evidence type="ECO:0000313" key="2">
    <source>
        <dbReference type="EMBL" id="SNY24507.1"/>
    </source>
</evidence>
<sequence length="442" mass="48800">MLTDTTPALSSQQDALLRWTEAARRRGIGRRPFNAPAAYRIEGPLDVEALRRALLQTVWHQPTLRTSYHPDGDGWRVRVAAHPPLGLRVVDLRGARDLDRRLHEALVADTETVFPLDAPARLRAVLYRVDDEAHVLSLAMDHLVADMDSLTVLVTEIGRRYGRAAEMAPPDDDPSADFFTFARRESAGLRGAALEAELGFWRSALGPAGPLVDVPLPFGNDRPAGPPRAAVCGGVLPADLLERLDRACRQTRGTRFRLVLAAIAVVLHQLGAGEAIAVRSPDGNRDEFGTDAVIGWFSNLVVYRTDLSGDPTLDELLDRIRETAAGVQAHKRLTHYDLMRELRPGEYGKPRTGTWVVLNHIRRAELDLPGLSCRHCGVRPASVPPLMVEVELEDHRDGSELSVLYDANRYPAAAVEDLSNRIRRMLGQFAGDRGRRLSELPA</sequence>
<dbReference type="Proteomes" id="UP000219612">
    <property type="component" value="Unassembled WGS sequence"/>
</dbReference>
<dbReference type="EMBL" id="OBDY01000002">
    <property type="protein sequence ID" value="SNY24507.1"/>
    <property type="molecule type" value="Genomic_DNA"/>
</dbReference>
<dbReference type="GO" id="GO:0031177">
    <property type="term" value="F:phosphopantetheine binding"/>
    <property type="evidence" value="ECO:0007669"/>
    <property type="project" value="TreeGrafter"/>
</dbReference>
<feature type="domain" description="Condensation" evidence="1">
    <location>
        <begin position="33"/>
        <end position="438"/>
    </location>
</feature>
<proteinExistence type="predicted"/>
<dbReference type="RefSeq" id="WP_097318970.1">
    <property type="nucleotide sequence ID" value="NZ_OBDY01000002.1"/>
</dbReference>
<evidence type="ECO:0000259" key="1">
    <source>
        <dbReference type="Pfam" id="PF00668"/>
    </source>
</evidence>
<dbReference type="Pfam" id="PF00668">
    <property type="entry name" value="Condensation"/>
    <property type="match status" value="1"/>
</dbReference>
<name>A0A285GLR1_9ACTN</name>
<organism evidence="2 3">
    <name type="scientific">Paractinoplanes atraurantiacus</name>
    <dbReference type="NCBI Taxonomy" id="1036182"/>
    <lineage>
        <taxon>Bacteria</taxon>
        <taxon>Bacillati</taxon>
        <taxon>Actinomycetota</taxon>
        <taxon>Actinomycetes</taxon>
        <taxon>Micromonosporales</taxon>
        <taxon>Micromonosporaceae</taxon>
        <taxon>Paractinoplanes</taxon>
    </lineage>
</organism>
<dbReference type="GO" id="GO:0008610">
    <property type="term" value="P:lipid biosynthetic process"/>
    <property type="evidence" value="ECO:0007669"/>
    <property type="project" value="UniProtKB-ARBA"/>
</dbReference>
<dbReference type="Gene3D" id="3.30.559.30">
    <property type="entry name" value="Nonribosomal peptide synthetase, condensation domain"/>
    <property type="match status" value="1"/>
</dbReference>
<dbReference type="OrthoDB" id="2472181at2"/>
<dbReference type="InterPro" id="IPR001242">
    <property type="entry name" value="Condensation_dom"/>
</dbReference>
<keyword evidence="3" id="KW-1185">Reference proteome</keyword>
<dbReference type="GO" id="GO:0009239">
    <property type="term" value="P:enterobactin biosynthetic process"/>
    <property type="evidence" value="ECO:0007669"/>
    <property type="project" value="TreeGrafter"/>
</dbReference>
<dbReference type="Gene3D" id="3.30.559.10">
    <property type="entry name" value="Chloramphenicol acetyltransferase-like domain"/>
    <property type="match status" value="1"/>
</dbReference>
<gene>
    <name evidence="2" type="ORF">SAMN05421748_102205</name>
</gene>
<dbReference type="SUPFAM" id="SSF52777">
    <property type="entry name" value="CoA-dependent acyltransferases"/>
    <property type="match status" value="2"/>
</dbReference>
<accession>A0A285GLR1</accession>
<dbReference type="AlphaFoldDB" id="A0A285GLR1"/>